<proteinExistence type="inferred from homology"/>
<dbReference type="InterPro" id="IPR000834">
    <property type="entry name" value="Peptidase_M14"/>
</dbReference>
<dbReference type="PANTHER" id="PTHR12756">
    <property type="entry name" value="CYTOSOLIC CARBOXYPEPTIDASE"/>
    <property type="match status" value="1"/>
</dbReference>
<dbReference type="Gene3D" id="2.60.120.260">
    <property type="entry name" value="Galactose-binding domain-like"/>
    <property type="match status" value="1"/>
</dbReference>
<organism evidence="4 5">
    <name type="scientific">Rubellicoccus peritrichatus</name>
    <dbReference type="NCBI Taxonomy" id="3080537"/>
    <lineage>
        <taxon>Bacteria</taxon>
        <taxon>Pseudomonadati</taxon>
        <taxon>Verrucomicrobiota</taxon>
        <taxon>Opitutia</taxon>
        <taxon>Puniceicoccales</taxon>
        <taxon>Cerasicoccaceae</taxon>
        <taxon>Rubellicoccus</taxon>
    </lineage>
</organism>
<dbReference type="RefSeq" id="WP_317835827.1">
    <property type="nucleotide sequence ID" value="NZ_CP136920.1"/>
</dbReference>
<gene>
    <name evidence="4" type="ORF">RZN69_09285</name>
</gene>
<dbReference type="GO" id="GO:0006508">
    <property type="term" value="P:proteolysis"/>
    <property type="evidence" value="ECO:0007669"/>
    <property type="project" value="InterPro"/>
</dbReference>
<evidence type="ECO:0000256" key="2">
    <source>
        <dbReference type="PROSITE-ProRule" id="PRU01379"/>
    </source>
</evidence>
<evidence type="ECO:0000259" key="3">
    <source>
        <dbReference type="PROSITE" id="PS52035"/>
    </source>
</evidence>
<dbReference type="AlphaFoldDB" id="A0AAQ3LEL0"/>
<dbReference type="PANTHER" id="PTHR12756:SF11">
    <property type="entry name" value="CYTOSOLIC CARBOXYPEPTIDASE 1"/>
    <property type="match status" value="1"/>
</dbReference>
<name>A0AAQ3LEL0_9BACT</name>
<dbReference type="Gene3D" id="2.60.40.3120">
    <property type="match status" value="1"/>
</dbReference>
<reference evidence="4 5" key="1">
    <citation type="submission" date="2023-10" db="EMBL/GenBank/DDBJ databases">
        <title>Rubellicoccus peritrichatus gen. nov., sp. nov., isolated from an algae of coral reef tank.</title>
        <authorList>
            <person name="Luo J."/>
        </authorList>
    </citation>
    <scope>NUCLEOTIDE SEQUENCE [LARGE SCALE GENOMIC DNA]</scope>
    <source>
        <strain evidence="4 5">CR14</strain>
    </source>
</reference>
<dbReference type="PROSITE" id="PS52035">
    <property type="entry name" value="PEPTIDASE_M14"/>
    <property type="match status" value="1"/>
</dbReference>
<keyword evidence="5" id="KW-1185">Reference proteome</keyword>
<comment type="similarity">
    <text evidence="2">Belongs to the peptidase M14 family.</text>
</comment>
<dbReference type="Proteomes" id="UP001304300">
    <property type="component" value="Chromosome"/>
</dbReference>
<dbReference type="GO" id="GO:0008270">
    <property type="term" value="F:zinc ion binding"/>
    <property type="evidence" value="ECO:0007669"/>
    <property type="project" value="InterPro"/>
</dbReference>
<comment type="cofactor">
    <cofactor evidence="1">
        <name>Zn(2+)</name>
        <dbReference type="ChEBI" id="CHEBI:29105"/>
    </cofactor>
</comment>
<dbReference type="KEGG" id="puo:RZN69_09285"/>
<protein>
    <submittedName>
        <fullName evidence="4">M14-type cytosolic carboxypeptidase</fullName>
    </submittedName>
</protein>
<evidence type="ECO:0000313" key="5">
    <source>
        <dbReference type="Proteomes" id="UP001304300"/>
    </source>
</evidence>
<accession>A0AAQ3LEL0</accession>
<dbReference type="Pfam" id="PF18027">
    <property type="entry name" value="Pepdidase_M14_N"/>
    <property type="match status" value="1"/>
</dbReference>
<keyword evidence="4" id="KW-0378">Hydrolase</keyword>
<dbReference type="InterPro" id="IPR040626">
    <property type="entry name" value="Pepdidase_M14_N"/>
</dbReference>
<feature type="domain" description="Peptidase M14" evidence="3">
    <location>
        <begin position="266"/>
        <end position="540"/>
    </location>
</feature>
<sequence>MSAETLWIEPENFPMLRHWKMSRQASVDCLSGAQDGRKRDLADATDSTIISIEKPGNYRLWVRGFDAAGNSPGKRHFRVGINGQTSNIAFGTHGKYGLEWQSGGEFELSAGECQIDVIDTSSFWARIDKIMLTTELIYTPEGKGGEENIRHLNKGNTANETPLFNDGITIDANFPGGNIIVSGREQNTFFIRQDLRDNMMDWFYWCFRVRGASGKKLTFKFTGTRAIGVHGPAISTDFSKWKWLGLSQPDEYGEFSYSFEQGEDLVFFSNAIPYVKKNLDEFLEDHRPDKNLDISTLAHTKKGTPVPMITLGRKMEEHTKKIVIVARQHASESMGSYVLEGFMEAFLSQTQVGHWFQSNTTCICIPLVDIDGVEAGDQGKGRSPRDHNQDYTTNKANTYLEIAAIQELLLSLPKKEVCALIDIHCPGLYGRGHELIFQVGQESPLHWQEQVKFAKALEKAENDNKLPYKANNDMAKGEGWNHKSELSTKFSTWSASHFDCLVTTFEFPYANAEGTVVDQDSARAFGKRLCVALKSYLSDSEK</sequence>
<dbReference type="Gene3D" id="3.40.630.10">
    <property type="entry name" value="Zn peptidases"/>
    <property type="match status" value="1"/>
</dbReference>
<dbReference type="InterPro" id="IPR050821">
    <property type="entry name" value="Cytosolic_carboxypeptidase"/>
</dbReference>
<dbReference type="SUPFAM" id="SSF53187">
    <property type="entry name" value="Zn-dependent exopeptidases"/>
    <property type="match status" value="1"/>
</dbReference>
<feature type="active site" description="Proton donor/acceptor" evidence="2">
    <location>
        <position position="506"/>
    </location>
</feature>
<dbReference type="Pfam" id="PF00246">
    <property type="entry name" value="Peptidase_M14"/>
    <property type="match status" value="1"/>
</dbReference>
<keyword evidence="4" id="KW-0121">Carboxypeptidase</keyword>
<evidence type="ECO:0000313" key="4">
    <source>
        <dbReference type="EMBL" id="WOO43282.1"/>
    </source>
</evidence>
<keyword evidence="4" id="KW-0645">Protease</keyword>
<dbReference type="EMBL" id="CP136920">
    <property type="protein sequence ID" value="WOO43282.1"/>
    <property type="molecule type" value="Genomic_DNA"/>
</dbReference>
<dbReference type="GO" id="GO:0004181">
    <property type="term" value="F:metallocarboxypeptidase activity"/>
    <property type="evidence" value="ECO:0007669"/>
    <property type="project" value="InterPro"/>
</dbReference>
<evidence type="ECO:0000256" key="1">
    <source>
        <dbReference type="ARBA" id="ARBA00001947"/>
    </source>
</evidence>